<gene>
    <name evidence="5" type="ORF">GGQ97_001440</name>
</gene>
<dbReference type="PANTHER" id="PTHR30332">
    <property type="entry name" value="PROBABLE GENERAL SECRETION PATHWAY PROTEIN D"/>
    <property type="match status" value="1"/>
</dbReference>
<comment type="caution">
    <text evidence="5">The sequence shown here is derived from an EMBL/GenBank/DDBJ whole genome shotgun (WGS) entry which is preliminary data.</text>
</comment>
<evidence type="ECO:0000313" key="5">
    <source>
        <dbReference type="EMBL" id="NJC05647.1"/>
    </source>
</evidence>
<dbReference type="PANTHER" id="PTHR30332:SF17">
    <property type="entry name" value="TYPE IV PILIATION SYSTEM PROTEIN DR_0774-RELATED"/>
    <property type="match status" value="1"/>
</dbReference>
<dbReference type="GO" id="GO:0009306">
    <property type="term" value="P:protein secretion"/>
    <property type="evidence" value="ECO:0007669"/>
    <property type="project" value="InterPro"/>
</dbReference>
<evidence type="ECO:0000256" key="1">
    <source>
        <dbReference type="RuleBase" id="RU004003"/>
    </source>
</evidence>
<organism evidence="5 6">
    <name type="scientific">Sphingomonas kaistensis</name>
    <dbReference type="NCBI Taxonomy" id="298708"/>
    <lineage>
        <taxon>Bacteria</taxon>
        <taxon>Pseudomonadati</taxon>
        <taxon>Pseudomonadota</taxon>
        <taxon>Alphaproteobacteria</taxon>
        <taxon>Sphingomonadales</taxon>
        <taxon>Sphingomonadaceae</taxon>
        <taxon>Sphingomonas</taxon>
    </lineage>
</organism>
<dbReference type="EMBL" id="JAATJC010000001">
    <property type="protein sequence ID" value="NJC05647.1"/>
    <property type="molecule type" value="Genomic_DNA"/>
</dbReference>
<protein>
    <submittedName>
        <fullName evidence="5">Pilus assembly protein CpaC</fullName>
    </submittedName>
</protein>
<feature type="chain" id="PRO_5031067519" evidence="2">
    <location>
        <begin position="35"/>
        <end position="489"/>
    </location>
</feature>
<dbReference type="Proteomes" id="UP000558192">
    <property type="component" value="Unassembled WGS sequence"/>
</dbReference>
<feature type="domain" description="Type II/III secretion system secretin-like" evidence="3">
    <location>
        <begin position="262"/>
        <end position="423"/>
    </location>
</feature>
<dbReference type="InterPro" id="IPR050810">
    <property type="entry name" value="Bact_Secretion_Sys_Channel"/>
</dbReference>
<evidence type="ECO:0000256" key="2">
    <source>
        <dbReference type="SAM" id="SignalP"/>
    </source>
</evidence>
<reference evidence="5 6" key="1">
    <citation type="submission" date="2020-03" db="EMBL/GenBank/DDBJ databases">
        <title>Genomic Encyclopedia of Type Strains, Phase IV (KMG-IV): sequencing the most valuable type-strain genomes for metagenomic binning, comparative biology and taxonomic classification.</title>
        <authorList>
            <person name="Goeker M."/>
        </authorList>
    </citation>
    <scope>NUCLEOTIDE SEQUENCE [LARGE SCALE GENOMIC DNA]</scope>
    <source>
        <strain evidence="5 6">DSM 16846</strain>
    </source>
</reference>
<keyword evidence="6" id="KW-1185">Reference proteome</keyword>
<dbReference type="PRINTS" id="PR00811">
    <property type="entry name" value="BCTERIALGSPD"/>
</dbReference>
<name>A0A7X6BH21_9SPHN</name>
<sequence>MSKGNKSFGRMASAIAALALGASALSLVASPAAAQPMAARPSETLNISAGTGTLVRLSSPMSDLFISNDSVADVQVRSSTQLYVFGKGKGETTLYATDKSGRVVYAANVRVGTNISSVDEMLRAAMPESQVQATPMNNLVLLTGTVASPEDAAEAQRLVQAYVGDGTQVVTRLRTAVPLQVNLKVRIAEVNRSALKSIGINLTGIDSKPGGFLFGIGQGNPGELGGGAAGGGREFNVAQLGTTLALGGKFLGLDLLGTLDLLATDGLSTTLAEPNLTALSGETASFLAGGEFPIPVSQGLGGAVSVEYKSYGVALAFSPTVMGDGRISMRVRPEVSELSSEGALRLGGFDIPALTTRRAETTVELGSGQSFMLAGLLKASNNNVISRAPFLGDLPILGTLFRSRNYRRAETELVIIVTPYLVRPINGRLALPTDGYRSPHEGTGILEGQVFKGVSGPRPVAARPGPGLSAATAGAPAAAAAAPAPGFKL</sequence>
<accession>A0A7X6BH21</accession>
<dbReference type="Pfam" id="PF13629">
    <property type="entry name" value="T2SS-T3SS_pil_N"/>
    <property type="match status" value="1"/>
</dbReference>
<proteinExistence type="inferred from homology"/>
<evidence type="ECO:0000313" key="6">
    <source>
        <dbReference type="Proteomes" id="UP000558192"/>
    </source>
</evidence>
<dbReference type="Pfam" id="PF00263">
    <property type="entry name" value="Secretin"/>
    <property type="match status" value="1"/>
</dbReference>
<dbReference type="InterPro" id="IPR004846">
    <property type="entry name" value="T2SS/T3SS_dom"/>
</dbReference>
<feature type="domain" description="Pilus formation protein N-terminal" evidence="4">
    <location>
        <begin position="42"/>
        <end position="111"/>
    </location>
</feature>
<feature type="signal peptide" evidence="2">
    <location>
        <begin position="1"/>
        <end position="34"/>
    </location>
</feature>
<evidence type="ECO:0000259" key="3">
    <source>
        <dbReference type="Pfam" id="PF00263"/>
    </source>
</evidence>
<dbReference type="RefSeq" id="WP_425338712.1">
    <property type="nucleotide sequence ID" value="NZ_JAATJC010000001.1"/>
</dbReference>
<dbReference type="AlphaFoldDB" id="A0A7X6BH21"/>
<dbReference type="InterPro" id="IPR001775">
    <property type="entry name" value="GspD/PilQ"/>
</dbReference>
<comment type="similarity">
    <text evidence="1">Belongs to the bacterial secretin family.</text>
</comment>
<dbReference type="InterPro" id="IPR032789">
    <property type="entry name" value="T2SS-T3SS_pil_N"/>
</dbReference>
<keyword evidence="2" id="KW-0732">Signal</keyword>
<dbReference type="GO" id="GO:0015627">
    <property type="term" value="C:type II protein secretion system complex"/>
    <property type="evidence" value="ECO:0007669"/>
    <property type="project" value="TreeGrafter"/>
</dbReference>
<evidence type="ECO:0000259" key="4">
    <source>
        <dbReference type="Pfam" id="PF13629"/>
    </source>
</evidence>